<dbReference type="InterPro" id="IPR023795">
    <property type="entry name" value="Serpin_CS"/>
</dbReference>
<dbReference type="PANTHER" id="PTHR11461:SF211">
    <property type="entry name" value="GH10112P-RELATED"/>
    <property type="match status" value="1"/>
</dbReference>
<organism evidence="5 6">
    <name type="scientific">Priapulus caudatus</name>
    <name type="common">Priapulid worm</name>
    <dbReference type="NCBI Taxonomy" id="37621"/>
    <lineage>
        <taxon>Eukaryota</taxon>
        <taxon>Metazoa</taxon>
        <taxon>Ecdysozoa</taxon>
        <taxon>Scalidophora</taxon>
        <taxon>Priapulida</taxon>
        <taxon>Priapulimorpha</taxon>
        <taxon>Priapulimorphida</taxon>
        <taxon>Priapulidae</taxon>
        <taxon>Priapulus</taxon>
    </lineage>
</organism>
<reference evidence="6" key="1">
    <citation type="submission" date="2025-08" db="UniProtKB">
        <authorList>
            <consortium name="RefSeq"/>
        </authorList>
    </citation>
    <scope>IDENTIFICATION</scope>
</reference>
<feature type="compositionally biased region" description="Low complexity" evidence="3">
    <location>
        <begin position="391"/>
        <end position="400"/>
    </location>
</feature>
<dbReference type="Gene3D" id="3.30.497.10">
    <property type="entry name" value="Antithrombin, subunit I, domain 2"/>
    <property type="match status" value="1"/>
</dbReference>
<dbReference type="InterPro" id="IPR023796">
    <property type="entry name" value="Serpin_dom"/>
</dbReference>
<dbReference type="Pfam" id="PF00079">
    <property type="entry name" value="Serpin"/>
    <property type="match status" value="1"/>
</dbReference>
<dbReference type="GeneID" id="106807371"/>
<dbReference type="InterPro" id="IPR042178">
    <property type="entry name" value="Serpin_sf_1"/>
</dbReference>
<dbReference type="Proteomes" id="UP000695022">
    <property type="component" value="Unplaced"/>
</dbReference>
<dbReference type="InterPro" id="IPR000215">
    <property type="entry name" value="Serpin_fam"/>
</dbReference>
<feature type="region of interest" description="Disordered" evidence="3">
    <location>
        <begin position="388"/>
        <end position="408"/>
    </location>
</feature>
<name>A0ABM1DZ04_PRICU</name>
<protein>
    <submittedName>
        <fullName evidence="6">Leukocyte elastase inhibitor A-like</fullName>
    </submittedName>
</protein>
<feature type="domain" description="Serpin" evidence="4">
    <location>
        <begin position="13"/>
        <end position="371"/>
    </location>
</feature>
<sequence length="408" mass="44958">MATLFDSSMKFGLSLYQSLKAESEGKNVCFSPLSIHVALAMTHLGAKGKTAAEIESAMCFPSLKPEELHTAFKTLLDALEAGKNSCDLHVANRHFIEKKFALLDTFRQSSQDYYAAEAKAVDFVAATEAARLEINKWVADNTADNITELMKAGSLDSLTRLVLVNAVFFAGSWATPFTPRGSRPVVFHISKEKKANIMMMSKTAHFPHYFDSKFTFLELPYGNSELSMFVVLPQEMDGLDEVENEITAEKLRELETKTTEIEVMLQFPQFQVRESLNLVNSLKKLGMSDLFSDAECDLSGISGKRNLFVSAAVHEAYMRVDEQGTVATAATGIGISLMCMPPQIVVDHPFLFYIRDRKSGAVLFFGRFTKPMHTLCVCPCPTVGPPPGVRPPMGVRGPPGVAAPPPRR</sequence>
<dbReference type="SMART" id="SM00093">
    <property type="entry name" value="SERPIN"/>
    <property type="match status" value="1"/>
</dbReference>
<evidence type="ECO:0000256" key="1">
    <source>
        <dbReference type="ARBA" id="ARBA00009500"/>
    </source>
</evidence>
<dbReference type="PROSITE" id="PS00284">
    <property type="entry name" value="SERPIN"/>
    <property type="match status" value="1"/>
</dbReference>
<evidence type="ECO:0000259" key="4">
    <source>
        <dbReference type="SMART" id="SM00093"/>
    </source>
</evidence>
<evidence type="ECO:0000256" key="3">
    <source>
        <dbReference type="SAM" id="MobiDB-lite"/>
    </source>
</evidence>
<proteinExistence type="inferred from homology"/>
<dbReference type="SUPFAM" id="SSF56574">
    <property type="entry name" value="Serpins"/>
    <property type="match status" value="1"/>
</dbReference>
<comment type="similarity">
    <text evidence="1 2">Belongs to the serpin family.</text>
</comment>
<dbReference type="InterPro" id="IPR042185">
    <property type="entry name" value="Serpin_sf_2"/>
</dbReference>
<dbReference type="InterPro" id="IPR036186">
    <property type="entry name" value="Serpin_sf"/>
</dbReference>
<keyword evidence="5" id="KW-1185">Reference proteome</keyword>
<dbReference type="CDD" id="cd00172">
    <property type="entry name" value="serpin"/>
    <property type="match status" value="1"/>
</dbReference>
<accession>A0ABM1DZ04</accession>
<dbReference type="PANTHER" id="PTHR11461">
    <property type="entry name" value="SERINE PROTEASE INHIBITOR, SERPIN"/>
    <property type="match status" value="1"/>
</dbReference>
<gene>
    <name evidence="6" type="primary">LOC106807371</name>
</gene>
<evidence type="ECO:0000313" key="6">
    <source>
        <dbReference type="RefSeq" id="XP_014665175.1"/>
    </source>
</evidence>
<dbReference type="RefSeq" id="XP_014665175.1">
    <property type="nucleotide sequence ID" value="XM_014809689.1"/>
</dbReference>
<evidence type="ECO:0000313" key="5">
    <source>
        <dbReference type="Proteomes" id="UP000695022"/>
    </source>
</evidence>
<evidence type="ECO:0000256" key="2">
    <source>
        <dbReference type="RuleBase" id="RU000411"/>
    </source>
</evidence>
<dbReference type="Gene3D" id="2.30.39.10">
    <property type="entry name" value="Alpha-1-antitrypsin, domain 1"/>
    <property type="match status" value="1"/>
</dbReference>